<evidence type="ECO:0008006" key="4">
    <source>
        <dbReference type="Google" id="ProtNLM"/>
    </source>
</evidence>
<dbReference type="PANTHER" id="PTHR41307:SF1">
    <property type="entry name" value="MEMBRANE PROTEIN"/>
    <property type="match status" value="1"/>
</dbReference>
<keyword evidence="1" id="KW-0812">Transmembrane</keyword>
<dbReference type="Proteomes" id="UP000293637">
    <property type="component" value="Unassembled WGS sequence"/>
</dbReference>
<dbReference type="SUPFAM" id="SSF158560">
    <property type="entry name" value="BH3980-like"/>
    <property type="match status" value="1"/>
</dbReference>
<dbReference type="AlphaFoldDB" id="A0A4Q9WBF4"/>
<proteinExistence type="predicted"/>
<comment type="caution">
    <text evidence="2">The sequence shown here is derived from an EMBL/GenBank/DDBJ whole genome shotgun (WGS) entry which is preliminary data.</text>
</comment>
<feature type="transmembrane region" description="Helical" evidence="1">
    <location>
        <begin position="73"/>
        <end position="90"/>
    </location>
</feature>
<evidence type="ECO:0000313" key="2">
    <source>
        <dbReference type="EMBL" id="TBW72631.1"/>
    </source>
</evidence>
<feature type="transmembrane region" description="Helical" evidence="1">
    <location>
        <begin position="197"/>
        <end position="216"/>
    </location>
</feature>
<accession>A0A4Q9WBF4</accession>
<protein>
    <recommendedName>
        <fullName evidence="4">DUF1129 family protein</fullName>
    </recommendedName>
</protein>
<dbReference type="PANTHER" id="PTHR41307">
    <property type="entry name" value="MEMBRANE PROTEIN-RELATED"/>
    <property type="match status" value="1"/>
</dbReference>
<gene>
    <name evidence="2" type="ORF">EQ812_06550</name>
</gene>
<dbReference type="EMBL" id="SCHB01000003">
    <property type="protein sequence ID" value="TBW72631.1"/>
    <property type="molecule type" value="Genomic_DNA"/>
</dbReference>
<feature type="transmembrane region" description="Helical" evidence="1">
    <location>
        <begin position="174"/>
        <end position="192"/>
    </location>
</feature>
<dbReference type="RefSeq" id="WP_002492394.1">
    <property type="nucleotide sequence ID" value="NZ_AP021848.1"/>
</dbReference>
<dbReference type="GeneID" id="58090959"/>
<feature type="transmembrane region" description="Helical" evidence="1">
    <location>
        <begin position="102"/>
        <end position="123"/>
    </location>
</feature>
<reference evidence="2 3" key="1">
    <citation type="journal article" date="2019" name="Sci. Transl. Med.">
        <title>Quorum sensing between bacterial species on the skin protects against epidermal injury in atopic dermatitis.</title>
        <authorList>
            <person name="Williams M.R."/>
        </authorList>
    </citation>
    <scope>NUCLEOTIDE SEQUENCE [LARGE SCALE GENOMIC DNA]</scope>
    <source>
        <strain evidence="2 3">E7</strain>
    </source>
</reference>
<keyword evidence="1" id="KW-1133">Transmembrane helix</keyword>
<evidence type="ECO:0000313" key="3">
    <source>
        <dbReference type="Proteomes" id="UP000293637"/>
    </source>
</evidence>
<organism evidence="2 3">
    <name type="scientific">Staphylococcus lugdunensis</name>
    <dbReference type="NCBI Taxonomy" id="28035"/>
    <lineage>
        <taxon>Bacteria</taxon>
        <taxon>Bacillati</taxon>
        <taxon>Bacillota</taxon>
        <taxon>Bacilli</taxon>
        <taxon>Bacillales</taxon>
        <taxon>Staphylococcaceae</taxon>
        <taxon>Staphylococcus</taxon>
    </lineage>
</organism>
<feature type="transmembrane region" description="Helical" evidence="1">
    <location>
        <begin position="222"/>
        <end position="245"/>
    </location>
</feature>
<name>A0A4Q9WBF4_STALU</name>
<sequence length="254" mass="29339">MLSKQSEEFLTKLRVELLFRGKSEEQIDEIDEELRDHLTICEQQGKDVSDIIDTPVQDYANRFARHMPFANQLAKYMTYFILFMIAVFTIPDLFTKSFTLSVGYILNIFFIFFISVIVGLYVIKMLILKFGDKKRLYVLAFLTGFPIFGLMVLSTYLTGKFPIYNIVTLNQQQSIILGIVLLIAVMLACILLKQKVYALIILALCMPNIVACLFAKDNSQYIYISVIGLVILTFVFIAFNIYQFWKESRTNKSK</sequence>
<evidence type="ECO:0000256" key="1">
    <source>
        <dbReference type="SAM" id="Phobius"/>
    </source>
</evidence>
<keyword evidence="1" id="KW-0472">Membrane</keyword>
<feature type="transmembrane region" description="Helical" evidence="1">
    <location>
        <begin position="135"/>
        <end position="154"/>
    </location>
</feature>